<accession>A0A8J6TL22</accession>
<evidence type="ECO:0000313" key="1">
    <source>
        <dbReference type="EMBL" id="MBC8360924.1"/>
    </source>
</evidence>
<comment type="caution">
    <text evidence="1">The sequence shown here is derived from an EMBL/GenBank/DDBJ whole genome shotgun (WGS) entry which is preliminary data.</text>
</comment>
<dbReference type="AlphaFoldDB" id="A0A8J6TL22"/>
<evidence type="ECO:0000313" key="2">
    <source>
        <dbReference type="Proteomes" id="UP000603434"/>
    </source>
</evidence>
<proteinExistence type="predicted"/>
<dbReference type="EMBL" id="JACNJH010000113">
    <property type="protein sequence ID" value="MBC8360924.1"/>
    <property type="molecule type" value="Genomic_DNA"/>
</dbReference>
<name>A0A8J6TL22_9BACT</name>
<dbReference type="Proteomes" id="UP000603434">
    <property type="component" value="Unassembled WGS sequence"/>
</dbReference>
<protein>
    <submittedName>
        <fullName evidence="1">Uncharacterized protein</fullName>
    </submittedName>
</protein>
<gene>
    <name evidence="1" type="ORF">H8E23_05970</name>
</gene>
<sequence length="52" mass="6387">MKKYSQEWKEAKGKWIQKHDGCWKIHYIEHDTEYSTGEYFTAKSAREDLKNY</sequence>
<reference evidence="1 2" key="1">
    <citation type="submission" date="2020-08" db="EMBL/GenBank/DDBJ databases">
        <title>Bridging the membrane lipid divide: bacteria of the FCB group superphylum have the potential to synthesize archaeal ether lipids.</title>
        <authorList>
            <person name="Villanueva L."/>
            <person name="Von Meijenfeldt F.A.B."/>
            <person name="Westbye A.B."/>
            <person name="Yadav S."/>
            <person name="Hopmans E.C."/>
            <person name="Dutilh B.E."/>
            <person name="Sinninghe Damste J.S."/>
        </authorList>
    </citation>
    <scope>NUCLEOTIDE SEQUENCE [LARGE SCALE GENOMIC DNA]</scope>
    <source>
        <strain evidence="1">NIOZ-UU30</strain>
    </source>
</reference>
<organism evidence="1 2">
    <name type="scientific">Candidatus Desulfatibia profunda</name>
    <dbReference type="NCBI Taxonomy" id="2841695"/>
    <lineage>
        <taxon>Bacteria</taxon>
        <taxon>Pseudomonadati</taxon>
        <taxon>Thermodesulfobacteriota</taxon>
        <taxon>Desulfobacteria</taxon>
        <taxon>Desulfobacterales</taxon>
        <taxon>Desulfobacterales incertae sedis</taxon>
        <taxon>Candidatus Desulfatibia</taxon>
    </lineage>
</organism>